<proteinExistence type="predicted"/>
<protein>
    <recommendedName>
        <fullName evidence="1">DUF7745 domain-containing protein</fullName>
    </recommendedName>
</protein>
<dbReference type="AlphaFoldDB" id="A0A7J8R9B9"/>
<dbReference type="EMBL" id="JABFAC010000004">
    <property type="protein sequence ID" value="MBA0610429.1"/>
    <property type="molecule type" value="Genomic_DNA"/>
</dbReference>
<sequence>MENEFLDKMEDNAVVRVWSEKTQLEKGDSLIEGYTLELWEFTCISVIQNDFQELRKIWFQWDDEVKQLFYCNYRDLPYLLDVDLVPIVEEYTALLRYPKIQVDRVYSRTVNVPTFEGHACPSNFGRNIQIFECVPKGGRGKIYWMCTILLVWFHSHFWKVDKVSYRVFFENYSPLKELVAIPRRDDITEERWMTIFQNLQDEDVEWKAPWLVPDDILYHCGDFDWVPLLEI</sequence>
<dbReference type="Pfam" id="PF24924">
    <property type="entry name" value="DUF7745"/>
    <property type="match status" value="1"/>
</dbReference>
<evidence type="ECO:0000259" key="1">
    <source>
        <dbReference type="Pfam" id="PF24924"/>
    </source>
</evidence>
<comment type="caution">
    <text evidence="2">The sequence shown here is derived from an EMBL/GenBank/DDBJ whole genome shotgun (WGS) entry which is preliminary data.</text>
</comment>
<dbReference type="Proteomes" id="UP000593561">
    <property type="component" value="Unassembled WGS sequence"/>
</dbReference>
<reference evidence="2 3" key="1">
    <citation type="journal article" date="2019" name="Genome Biol. Evol.">
        <title>Insights into the evolution of the New World diploid cottons (Gossypium, subgenus Houzingenia) based on genome sequencing.</title>
        <authorList>
            <person name="Grover C.E."/>
            <person name="Arick M.A. 2nd"/>
            <person name="Thrash A."/>
            <person name="Conover J.L."/>
            <person name="Sanders W.S."/>
            <person name="Peterson D.G."/>
            <person name="Frelichowski J.E."/>
            <person name="Scheffler J.A."/>
            <person name="Scheffler B.E."/>
            <person name="Wendel J.F."/>
        </authorList>
    </citation>
    <scope>NUCLEOTIDE SEQUENCE [LARGE SCALE GENOMIC DNA]</scope>
    <source>
        <strain evidence="2">27</strain>
        <tissue evidence="2">Leaf</tissue>
    </source>
</reference>
<evidence type="ECO:0000313" key="3">
    <source>
        <dbReference type="Proteomes" id="UP000593561"/>
    </source>
</evidence>
<dbReference type="PANTHER" id="PTHR48200:SF1">
    <property type="entry name" value="AMINOTRANSFERASE-LIKE PLANT MOBILE DOMAIN-CONTAINING PROTEIN"/>
    <property type="match status" value="1"/>
</dbReference>
<evidence type="ECO:0000313" key="2">
    <source>
        <dbReference type="EMBL" id="MBA0610429.1"/>
    </source>
</evidence>
<organism evidence="2 3">
    <name type="scientific">Gossypium davidsonii</name>
    <name type="common">Davidson's cotton</name>
    <name type="synonym">Gossypium klotzschianum subsp. davidsonii</name>
    <dbReference type="NCBI Taxonomy" id="34287"/>
    <lineage>
        <taxon>Eukaryota</taxon>
        <taxon>Viridiplantae</taxon>
        <taxon>Streptophyta</taxon>
        <taxon>Embryophyta</taxon>
        <taxon>Tracheophyta</taxon>
        <taxon>Spermatophyta</taxon>
        <taxon>Magnoliopsida</taxon>
        <taxon>eudicotyledons</taxon>
        <taxon>Gunneridae</taxon>
        <taxon>Pentapetalae</taxon>
        <taxon>rosids</taxon>
        <taxon>malvids</taxon>
        <taxon>Malvales</taxon>
        <taxon>Malvaceae</taxon>
        <taxon>Malvoideae</taxon>
        <taxon>Gossypium</taxon>
    </lineage>
</organism>
<name>A0A7J8R9B9_GOSDV</name>
<dbReference type="PANTHER" id="PTHR48200">
    <property type="entry name" value="PROTEIN, PUTATIVE-RELATED"/>
    <property type="match status" value="1"/>
</dbReference>
<feature type="domain" description="DUF7745" evidence="1">
    <location>
        <begin position="138"/>
        <end position="229"/>
    </location>
</feature>
<dbReference type="InterPro" id="IPR056647">
    <property type="entry name" value="DUF7745"/>
</dbReference>
<gene>
    <name evidence="2" type="ORF">Godav_011283</name>
</gene>
<accession>A0A7J8R9B9</accession>
<keyword evidence="3" id="KW-1185">Reference proteome</keyword>